<dbReference type="GO" id="GO:0016853">
    <property type="term" value="F:isomerase activity"/>
    <property type="evidence" value="ECO:0007669"/>
    <property type="project" value="UniProtKB-KW"/>
</dbReference>
<name>A0AA38RYR3_9PEZI</name>
<keyword evidence="7" id="KW-1185">Reference proteome</keyword>
<gene>
    <name evidence="6" type="ORF">NKR23_g3430</name>
</gene>
<protein>
    <recommendedName>
        <fullName evidence="8">Diels-Alderase</fullName>
    </recommendedName>
</protein>
<evidence type="ECO:0000256" key="2">
    <source>
        <dbReference type="ARBA" id="ARBA00046325"/>
    </source>
</evidence>
<evidence type="ECO:0000259" key="5">
    <source>
        <dbReference type="Pfam" id="PF24137"/>
    </source>
</evidence>
<accession>A0AA38RYR3</accession>
<comment type="caution">
    <text evidence="6">The sequence shown here is derived from an EMBL/GenBank/DDBJ whole genome shotgun (WGS) entry which is preliminary data.</text>
</comment>
<evidence type="ECO:0000259" key="4">
    <source>
        <dbReference type="Pfam" id="PF22903"/>
    </source>
</evidence>
<keyword evidence="1" id="KW-0413">Isomerase</keyword>
<dbReference type="Proteomes" id="UP001174694">
    <property type="component" value="Unassembled WGS sequence"/>
</dbReference>
<sequence length="427" mass="44924">MTNMSSSHLKAQTSISPSSVPPSDFLPDSGNLFPKWPHQIDKGTVEVWLFDGIAADASSAVTVSFYRDVLTAPAGFRVAINANWADGTKWGGHPVFAESVVTSEGPDIANGRVVGVWQSISADGGGGSSSSRASFEVAADLSTARVSFDVPGKVTGTIVLTTSSAFQHLPKTAEEAKMSPEAYWMRPIAMAGVTAHLTFTTENPEGTPSEKLLRLDADQGSFGGMDRAWSPLSWAKLISDSWFLRARAGPYLVQAMRLIDRPERGHALHATARLYHNGKLECAAQRAIRAGEGDAEGGGGTADAAGASGGAGGVPDVVVIVEKLFDESSDLSRSTGREQGGGGGVTGAFRDKNVGYRIEFRTGIAGQQQRRWAFESRHRRGWWNTPTGPPGPNATGLSGFVDTFVGGVIGSAERFEGVGIAGQGDMP</sequence>
<evidence type="ECO:0000313" key="6">
    <source>
        <dbReference type="EMBL" id="KAJ9150853.1"/>
    </source>
</evidence>
<feature type="domain" description="Diels-Alderase N-terminal" evidence="5">
    <location>
        <begin position="5"/>
        <end position="229"/>
    </location>
</feature>
<evidence type="ECO:0008006" key="8">
    <source>
        <dbReference type="Google" id="ProtNLM"/>
    </source>
</evidence>
<evidence type="ECO:0000313" key="7">
    <source>
        <dbReference type="Proteomes" id="UP001174694"/>
    </source>
</evidence>
<dbReference type="EMBL" id="JANBVO010000007">
    <property type="protein sequence ID" value="KAJ9150853.1"/>
    <property type="molecule type" value="Genomic_DNA"/>
</dbReference>
<proteinExistence type="inferred from homology"/>
<feature type="domain" description="Diels-Alderase C-terminal" evidence="4">
    <location>
        <begin position="337"/>
        <end position="425"/>
    </location>
</feature>
<dbReference type="Pfam" id="PF24137">
    <property type="entry name" value="DA_N"/>
    <property type="match status" value="1"/>
</dbReference>
<organism evidence="6 7">
    <name type="scientific">Pleurostoma richardsiae</name>
    <dbReference type="NCBI Taxonomy" id="41990"/>
    <lineage>
        <taxon>Eukaryota</taxon>
        <taxon>Fungi</taxon>
        <taxon>Dikarya</taxon>
        <taxon>Ascomycota</taxon>
        <taxon>Pezizomycotina</taxon>
        <taxon>Sordariomycetes</taxon>
        <taxon>Sordariomycetidae</taxon>
        <taxon>Calosphaeriales</taxon>
        <taxon>Pleurostomataceae</taxon>
        <taxon>Pleurostoma</taxon>
    </lineage>
</organism>
<evidence type="ECO:0000256" key="1">
    <source>
        <dbReference type="ARBA" id="ARBA00023235"/>
    </source>
</evidence>
<evidence type="ECO:0000256" key="3">
    <source>
        <dbReference type="SAM" id="MobiDB-lite"/>
    </source>
</evidence>
<dbReference type="Pfam" id="PF22903">
    <property type="entry name" value="DA_C"/>
    <property type="match status" value="2"/>
</dbReference>
<feature type="compositionally biased region" description="Polar residues" evidence="3">
    <location>
        <begin position="1"/>
        <end position="18"/>
    </location>
</feature>
<feature type="region of interest" description="Disordered" evidence="3">
    <location>
        <begin position="1"/>
        <end position="22"/>
    </location>
</feature>
<feature type="domain" description="Diels-Alderase C-terminal" evidence="4">
    <location>
        <begin position="233"/>
        <end position="288"/>
    </location>
</feature>
<dbReference type="InterPro" id="IPR054499">
    <property type="entry name" value="DA_C"/>
</dbReference>
<dbReference type="InterPro" id="IPR056402">
    <property type="entry name" value="DA_N"/>
</dbReference>
<dbReference type="AlphaFoldDB" id="A0AA38RYR3"/>
<reference evidence="6" key="1">
    <citation type="submission" date="2022-07" db="EMBL/GenBank/DDBJ databases">
        <title>Fungi with potential for degradation of polypropylene.</title>
        <authorList>
            <person name="Gostincar C."/>
        </authorList>
    </citation>
    <scope>NUCLEOTIDE SEQUENCE</scope>
    <source>
        <strain evidence="6">EXF-13308</strain>
    </source>
</reference>
<comment type="similarity">
    <text evidence="2">Belongs to the Diels-Alderase family.</text>
</comment>